<keyword evidence="3" id="KW-1185">Reference proteome</keyword>
<evidence type="ECO:0000313" key="3">
    <source>
        <dbReference type="Proteomes" id="UP000553193"/>
    </source>
</evidence>
<dbReference type="RefSeq" id="WP_184382389.1">
    <property type="nucleotide sequence ID" value="NZ_JACIDJ010000001.1"/>
</dbReference>
<reference evidence="2 3" key="1">
    <citation type="submission" date="2020-08" db="EMBL/GenBank/DDBJ databases">
        <title>Genomic Encyclopedia of Type Strains, Phase IV (KMG-IV): sequencing the most valuable type-strain genomes for metagenomic binning, comparative biology and taxonomic classification.</title>
        <authorList>
            <person name="Goeker M."/>
        </authorList>
    </citation>
    <scope>NUCLEOTIDE SEQUENCE [LARGE SCALE GENOMIC DNA]</scope>
    <source>
        <strain evidence="2 3">DSM 19979</strain>
    </source>
</reference>
<dbReference type="Proteomes" id="UP000553193">
    <property type="component" value="Unassembled WGS sequence"/>
</dbReference>
<feature type="region of interest" description="Disordered" evidence="1">
    <location>
        <begin position="49"/>
        <end position="74"/>
    </location>
</feature>
<gene>
    <name evidence="2" type="ORF">GGQ83_000903</name>
</gene>
<proteinExistence type="predicted"/>
<dbReference type="EMBL" id="JACIDJ010000001">
    <property type="protein sequence ID" value="MBB3897477.1"/>
    <property type="molecule type" value="Genomic_DNA"/>
</dbReference>
<evidence type="ECO:0008006" key="4">
    <source>
        <dbReference type="Google" id="ProtNLM"/>
    </source>
</evidence>
<evidence type="ECO:0000313" key="2">
    <source>
        <dbReference type="EMBL" id="MBB3897477.1"/>
    </source>
</evidence>
<evidence type="ECO:0000256" key="1">
    <source>
        <dbReference type="SAM" id="MobiDB-lite"/>
    </source>
</evidence>
<dbReference type="AlphaFoldDB" id="A0A840A8Q2"/>
<accession>A0A840A8Q2</accession>
<sequence>MKLAPQFRPLLGALLVAGLLAGCGQDTSRTLGLTRDAPDEFQVMTRAPLSMPPSLGQLPPPRPGSTRPQERAAREQAEALLTGGVPGRPAAPTPGEAALLAQTATPVPQDIRSTLDQEATRTENVNRTLVDRALFWRDPPPPGVPVDPNREAQRLRENAALGRPVAEGETPIIQPERRGVLESLSLDRLRFW</sequence>
<comment type="caution">
    <text evidence="2">The sequence shown here is derived from an EMBL/GenBank/DDBJ whole genome shotgun (WGS) entry which is preliminary data.</text>
</comment>
<dbReference type="InterPro" id="IPR021395">
    <property type="entry name" value="DUF3035"/>
</dbReference>
<name>A0A840A8Q2_9PROT</name>
<protein>
    <recommendedName>
        <fullName evidence="4">Beta-barrel assembly machine subunit BamF</fullName>
    </recommendedName>
</protein>
<dbReference type="Pfam" id="PF11233">
    <property type="entry name" value="DUF3035"/>
    <property type="match status" value="1"/>
</dbReference>
<dbReference type="PROSITE" id="PS51257">
    <property type="entry name" value="PROKAR_LIPOPROTEIN"/>
    <property type="match status" value="1"/>
</dbReference>
<organism evidence="2 3">
    <name type="scientific">Roseococcus suduntuyensis</name>
    <dbReference type="NCBI Taxonomy" id="455361"/>
    <lineage>
        <taxon>Bacteria</taxon>
        <taxon>Pseudomonadati</taxon>
        <taxon>Pseudomonadota</taxon>
        <taxon>Alphaproteobacteria</taxon>
        <taxon>Acetobacterales</taxon>
        <taxon>Roseomonadaceae</taxon>
        <taxon>Roseococcus</taxon>
    </lineage>
</organism>